<dbReference type="InterPro" id="IPR007173">
    <property type="entry name" value="ALO_C"/>
</dbReference>
<keyword evidence="9" id="KW-0496">Mitochondrion</keyword>
<dbReference type="InterPro" id="IPR006093">
    <property type="entry name" value="Oxy_OxRdtase_FAD_BS"/>
</dbReference>
<gene>
    <name evidence="12" type="primary">ALO1</name>
    <name evidence="12" type="ORF">LTR97_000341</name>
</gene>
<dbReference type="SUPFAM" id="SSF56176">
    <property type="entry name" value="FAD-binding/transporter-associated domain-like"/>
    <property type="match status" value="1"/>
</dbReference>
<evidence type="ECO:0000313" key="13">
    <source>
        <dbReference type="Proteomes" id="UP001310594"/>
    </source>
</evidence>
<dbReference type="GO" id="GO:0003885">
    <property type="term" value="F:D-arabinono-1,4-lactone oxidase activity"/>
    <property type="evidence" value="ECO:0007669"/>
    <property type="project" value="UniProtKB-UniRule"/>
</dbReference>
<protein>
    <recommendedName>
        <fullName evidence="4 9">D-arabinono-1,4-lactone oxidase</fullName>
        <shortName evidence="9">ALO</shortName>
        <ecNumber evidence="4 9">1.1.3.37</ecNumber>
    </recommendedName>
    <alternativeName>
        <fullName evidence="8 9">L-galactono-gamma-lactone oxidase</fullName>
    </alternativeName>
</protein>
<dbReference type="InterPro" id="IPR036318">
    <property type="entry name" value="FAD-bd_PCMH-like_sf"/>
</dbReference>
<evidence type="ECO:0000256" key="3">
    <source>
        <dbReference type="ARBA" id="ARBA00005466"/>
    </source>
</evidence>
<evidence type="ECO:0000256" key="1">
    <source>
        <dbReference type="ARBA" id="ARBA00001974"/>
    </source>
</evidence>
<evidence type="ECO:0000256" key="4">
    <source>
        <dbReference type="ARBA" id="ARBA00013136"/>
    </source>
</evidence>
<evidence type="ECO:0000256" key="7">
    <source>
        <dbReference type="ARBA" id="ARBA00023002"/>
    </source>
</evidence>
<evidence type="ECO:0000256" key="8">
    <source>
        <dbReference type="ARBA" id="ARBA00033418"/>
    </source>
</evidence>
<dbReference type="AlphaFoldDB" id="A0AAN7WH83"/>
<evidence type="ECO:0000256" key="5">
    <source>
        <dbReference type="ARBA" id="ARBA00022630"/>
    </source>
</evidence>
<dbReference type="InterPro" id="IPR016167">
    <property type="entry name" value="FAD-bd_PCMH_sub1"/>
</dbReference>
<dbReference type="EC" id="1.1.3.37" evidence="4 9"/>
<feature type="compositionally biased region" description="Acidic residues" evidence="10">
    <location>
        <begin position="562"/>
        <end position="573"/>
    </location>
</feature>
<comment type="caution">
    <text evidence="12">The sequence shown here is derived from an EMBL/GenBank/DDBJ whole genome shotgun (WGS) entry which is preliminary data.</text>
</comment>
<evidence type="ECO:0000313" key="12">
    <source>
        <dbReference type="EMBL" id="KAK5707803.1"/>
    </source>
</evidence>
<keyword evidence="6 9" id="KW-0274">FAD</keyword>
<proteinExistence type="inferred from homology"/>
<evidence type="ECO:0000259" key="11">
    <source>
        <dbReference type="PROSITE" id="PS51387"/>
    </source>
</evidence>
<name>A0AAN7WH83_9PEZI</name>
<feature type="domain" description="FAD-binding PCMH-type" evidence="11">
    <location>
        <begin position="32"/>
        <end position="202"/>
    </location>
</feature>
<keyword evidence="7 9" id="KW-0560">Oxidoreductase</keyword>
<dbReference type="Pfam" id="PF01565">
    <property type="entry name" value="FAD_binding_4"/>
    <property type="match status" value="1"/>
</dbReference>
<dbReference type="InterPro" id="IPR016169">
    <property type="entry name" value="FAD-bd_PCMH_sub2"/>
</dbReference>
<evidence type="ECO:0000256" key="6">
    <source>
        <dbReference type="ARBA" id="ARBA00022827"/>
    </source>
</evidence>
<dbReference type="EMBL" id="JAVRQU010000001">
    <property type="protein sequence ID" value="KAK5707803.1"/>
    <property type="molecule type" value="Genomic_DNA"/>
</dbReference>
<comment type="similarity">
    <text evidence="3 9">Belongs to the oxygen-dependent FAD-linked oxidoreductase family.</text>
</comment>
<dbReference type="NCBIfam" id="TIGR01678">
    <property type="entry name" value="FAD_lactone_ox"/>
    <property type="match status" value="1"/>
</dbReference>
<reference evidence="12" key="1">
    <citation type="submission" date="2023-08" db="EMBL/GenBank/DDBJ databases">
        <title>Black Yeasts Isolated from many extreme environments.</title>
        <authorList>
            <person name="Coleine C."/>
            <person name="Stajich J.E."/>
            <person name="Selbmann L."/>
        </authorList>
    </citation>
    <scope>NUCLEOTIDE SEQUENCE</scope>
    <source>
        <strain evidence="12">CCFEE 5810</strain>
    </source>
</reference>
<keyword evidence="5 9" id="KW-0285">Flavoprotein</keyword>
<dbReference type="Proteomes" id="UP001310594">
    <property type="component" value="Unassembled WGS sequence"/>
</dbReference>
<dbReference type="PROSITE" id="PS00862">
    <property type="entry name" value="OX2_COVAL_FAD"/>
    <property type="match status" value="1"/>
</dbReference>
<dbReference type="InterPro" id="IPR006094">
    <property type="entry name" value="Oxid_FAD_bind_N"/>
</dbReference>
<organism evidence="12 13">
    <name type="scientific">Elasticomyces elasticus</name>
    <dbReference type="NCBI Taxonomy" id="574655"/>
    <lineage>
        <taxon>Eukaryota</taxon>
        <taxon>Fungi</taxon>
        <taxon>Dikarya</taxon>
        <taxon>Ascomycota</taxon>
        <taxon>Pezizomycotina</taxon>
        <taxon>Dothideomycetes</taxon>
        <taxon>Dothideomycetidae</taxon>
        <taxon>Mycosphaerellales</taxon>
        <taxon>Teratosphaeriaceae</taxon>
        <taxon>Elasticomyces</taxon>
    </lineage>
</organism>
<dbReference type="PROSITE" id="PS51387">
    <property type="entry name" value="FAD_PCMH"/>
    <property type="match status" value="1"/>
</dbReference>
<dbReference type="Gene3D" id="3.30.43.10">
    <property type="entry name" value="Uridine Diphospho-n-acetylenolpyruvylglucosamine Reductase, domain 2"/>
    <property type="match status" value="1"/>
</dbReference>
<comment type="subcellular location">
    <subcellularLocation>
        <location evidence="9">Mitochondrion membrane</location>
    </subcellularLocation>
</comment>
<dbReference type="GO" id="GO:0031966">
    <property type="term" value="C:mitochondrial membrane"/>
    <property type="evidence" value="ECO:0007669"/>
    <property type="project" value="UniProtKB-SubCell"/>
</dbReference>
<accession>A0AAN7WH83</accession>
<dbReference type="PANTHER" id="PTHR43762:SF1">
    <property type="entry name" value="D-ARABINONO-1,4-LACTONE OXIDASE"/>
    <property type="match status" value="1"/>
</dbReference>
<evidence type="ECO:0000256" key="9">
    <source>
        <dbReference type="RuleBase" id="RU367158"/>
    </source>
</evidence>
<comment type="cofactor">
    <cofactor evidence="1 9">
        <name>FAD</name>
        <dbReference type="ChEBI" id="CHEBI:57692"/>
    </cofactor>
</comment>
<comment type="pathway">
    <text evidence="2 9">Cofactor biosynthesis; D-erythroascorbate biosynthesis; dehydro-D-arabinono-1,4-lactone from D-arabinose: step 2/2.</text>
</comment>
<evidence type="ECO:0000256" key="10">
    <source>
        <dbReference type="SAM" id="MobiDB-lite"/>
    </source>
</evidence>
<dbReference type="InterPro" id="IPR030654">
    <property type="entry name" value="Sugar_lactone_oxidase"/>
</dbReference>
<feature type="region of interest" description="Disordered" evidence="10">
    <location>
        <begin position="527"/>
        <end position="597"/>
    </location>
</feature>
<comment type="catalytic activity">
    <reaction evidence="9">
        <text>D-arabinono-1,4-lactone + O2 = dehydro-D-arabinono-1,4-lactone + H2O2 + H(+)</text>
        <dbReference type="Rhea" id="RHEA:23756"/>
        <dbReference type="ChEBI" id="CHEBI:15378"/>
        <dbReference type="ChEBI" id="CHEBI:15379"/>
        <dbReference type="ChEBI" id="CHEBI:16240"/>
        <dbReference type="ChEBI" id="CHEBI:16292"/>
        <dbReference type="ChEBI" id="CHEBI:58277"/>
        <dbReference type="EC" id="1.1.3.37"/>
    </reaction>
</comment>
<dbReference type="Pfam" id="PF04030">
    <property type="entry name" value="ALO"/>
    <property type="match status" value="1"/>
</dbReference>
<sequence length="597" mass="67555">MDKIQLEIARTEPETPFRATTQHTHYTWAKTFSCRPELYIQPQTLQEIQKVVNLARKCRRRIVVVGCGHSPSILTCTSSWMVNLDNYKRVLKVDRQKKTLSVEAGMRLRQLEAEASKVGLTMPNLGSIDDQSVAGAIATATHGSSLEHGLMSESVKSLRVVLANGQAVRCSNEQNQEMFKAALVSLGALGIVVEVEYEMIDACNIEWTQSLDTLSHVLDTWDTTLWSTKEFTRVWWMPYMKRAIVWSAEKTALPERPAESNFYGGAIGFHTYHNLLALSNYVPFILPWVEWFVFGMQYGFRTGITTSAIEPMHAGLLMNCLYSQFVNEWALPLSKGPEALTRLSAWINGQGDQGRIPFSNRGLYVHCPIEVRVSDTSRHEPRPYLDNTSPDEATLYLNATLYRPYLRDPPCKDRYYEAFEWLMREMGAKPHYAKNWQFTDSSYIEQAFGDNLKTWTKIRNEADPEGMFLGEWHRQALGLGLGKEETFALEEKEVRVEASKPGNCLAWKGTLQSSGGLAGFNEKQPLFSQATRQAPPSPSVASSSGESYDMMHSTTFTPSASEYEEDDEGDETDRDVKRLTHGNPRQGWDGTKVFDKM</sequence>
<dbReference type="Gene3D" id="3.30.70.2520">
    <property type="match status" value="1"/>
</dbReference>
<dbReference type="PANTHER" id="PTHR43762">
    <property type="entry name" value="L-GULONOLACTONE OXIDASE"/>
    <property type="match status" value="1"/>
</dbReference>
<evidence type="ECO:0000256" key="2">
    <source>
        <dbReference type="ARBA" id="ARBA00005083"/>
    </source>
</evidence>
<dbReference type="InterPro" id="IPR016166">
    <property type="entry name" value="FAD-bd_PCMH"/>
</dbReference>
<dbReference type="InterPro" id="IPR010031">
    <property type="entry name" value="FAD_lactone_oxidase-like"/>
</dbReference>
<dbReference type="Gene3D" id="3.30.465.10">
    <property type="match status" value="1"/>
</dbReference>
<dbReference type="GO" id="GO:0071949">
    <property type="term" value="F:FAD binding"/>
    <property type="evidence" value="ECO:0007669"/>
    <property type="project" value="UniProtKB-UniRule"/>
</dbReference>